<comment type="caution">
    <text evidence="2">The sequence shown here is derived from an EMBL/GenBank/DDBJ whole genome shotgun (WGS) entry which is preliminary data.</text>
</comment>
<protein>
    <submittedName>
        <fullName evidence="2">DUF3304 domain-containing protein</fullName>
    </submittedName>
</protein>
<keyword evidence="1" id="KW-0812">Transmembrane</keyword>
<evidence type="ECO:0000256" key="1">
    <source>
        <dbReference type="SAM" id="Phobius"/>
    </source>
</evidence>
<sequence>MAEHPSYPNPQSEWTHKRKLIPKSIALAQELLTSGDPKLHSKLVIKLLSILVLAITVFIIATRGLNNSGISISGLNYTNRHISNFTVNGYSGMNIDANGGGGSFVCCVSVPVHWKEGLHVTVRWYDDEAHPDNYKEKTVEIPKYGPLDLGFLAVHFYEDDTVRVLVTTKSARYPGYPYPRPAGK</sequence>
<dbReference type="InterPro" id="IPR021733">
    <property type="entry name" value="DUF3304"/>
</dbReference>
<evidence type="ECO:0000313" key="3">
    <source>
        <dbReference type="Proteomes" id="UP000430634"/>
    </source>
</evidence>
<name>A0A6I3T8R1_9BURK</name>
<keyword evidence="1" id="KW-1133">Transmembrane helix</keyword>
<reference evidence="2 3" key="1">
    <citation type="submission" date="2019-11" db="EMBL/GenBank/DDBJ databases">
        <title>Type strains purchased from KCTC, JCM and DSMZ.</title>
        <authorList>
            <person name="Lu H."/>
        </authorList>
    </citation>
    <scope>NUCLEOTIDE SEQUENCE [LARGE SCALE GENOMIC DNA]</scope>
    <source>
        <strain evidence="2 3">KCTC 52429</strain>
    </source>
</reference>
<dbReference type="Pfam" id="PF11745">
    <property type="entry name" value="DUF3304"/>
    <property type="match status" value="1"/>
</dbReference>
<feature type="transmembrane region" description="Helical" evidence="1">
    <location>
        <begin position="43"/>
        <end position="61"/>
    </location>
</feature>
<keyword evidence="1" id="KW-0472">Membrane</keyword>
<dbReference type="AlphaFoldDB" id="A0A6I3T8R1"/>
<evidence type="ECO:0000313" key="2">
    <source>
        <dbReference type="EMBL" id="MTV55987.1"/>
    </source>
</evidence>
<dbReference type="Proteomes" id="UP000430634">
    <property type="component" value="Unassembled WGS sequence"/>
</dbReference>
<gene>
    <name evidence="2" type="ORF">GM672_25000</name>
</gene>
<proteinExistence type="predicted"/>
<dbReference type="EMBL" id="WNKZ01000120">
    <property type="protein sequence ID" value="MTV55987.1"/>
    <property type="molecule type" value="Genomic_DNA"/>
</dbReference>
<organism evidence="2 3">
    <name type="scientific">Pseudoduganella buxea</name>
    <dbReference type="NCBI Taxonomy" id="1949069"/>
    <lineage>
        <taxon>Bacteria</taxon>
        <taxon>Pseudomonadati</taxon>
        <taxon>Pseudomonadota</taxon>
        <taxon>Betaproteobacteria</taxon>
        <taxon>Burkholderiales</taxon>
        <taxon>Oxalobacteraceae</taxon>
        <taxon>Telluria group</taxon>
        <taxon>Pseudoduganella</taxon>
    </lineage>
</organism>
<accession>A0A6I3T8R1</accession>